<dbReference type="EC" id="6.3.2.13" evidence="12"/>
<evidence type="ECO:0000313" key="17">
    <source>
        <dbReference type="EMBL" id="MBC5581547.1"/>
    </source>
</evidence>
<gene>
    <name evidence="12" type="primary">murE</name>
    <name evidence="17" type="ORF">H8S23_08485</name>
</gene>
<dbReference type="RefSeq" id="WP_186887889.1">
    <property type="nucleotide sequence ID" value="NZ_JACONZ010000002.1"/>
</dbReference>
<comment type="subcellular location">
    <subcellularLocation>
        <location evidence="12 13">Cytoplasm</location>
    </subcellularLocation>
</comment>
<dbReference type="InterPro" id="IPR005761">
    <property type="entry name" value="UDP-N-AcMur-Glu-dNH2Pim_ligase"/>
</dbReference>
<dbReference type="GO" id="GO:0071555">
    <property type="term" value="P:cell wall organization"/>
    <property type="evidence" value="ECO:0007669"/>
    <property type="project" value="UniProtKB-KW"/>
</dbReference>
<feature type="binding site" evidence="12">
    <location>
        <position position="180"/>
    </location>
    <ligand>
        <name>UDP-N-acetyl-alpha-D-muramoyl-L-alanyl-D-glutamate</name>
        <dbReference type="ChEBI" id="CHEBI:83900"/>
    </ligand>
</feature>
<comment type="function">
    <text evidence="12">Catalyzes the addition of meso-diaminopimelic acid to the nucleotide precursor UDP-N-acetylmuramoyl-L-alanyl-D-glutamate (UMAG) in the biosynthesis of bacterial cell-wall peptidoglycan.</text>
</comment>
<name>A0A923I9U5_9FIRM</name>
<dbReference type="AlphaFoldDB" id="A0A923I9U5"/>
<evidence type="ECO:0000313" key="18">
    <source>
        <dbReference type="Proteomes" id="UP000659630"/>
    </source>
</evidence>
<feature type="binding site" evidence="12">
    <location>
        <position position="28"/>
    </location>
    <ligand>
        <name>UDP-N-acetyl-alpha-D-muramoyl-L-alanyl-D-glutamate</name>
        <dbReference type="ChEBI" id="CHEBI:83900"/>
    </ligand>
</feature>
<dbReference type="Gene3D" id="3.40.1390.10">
    <property type="entry name" value="MurE/MurF, N-terminal domain"/>
    <property type="match status" value="1"/>
</dbReference>
<feature type="domain" description="Mur ligase N-terminal catalytic" evidence="14">
    <location>
        <begin position="23"/>
        <end position="68"/>
    </location>
</feature>
<evidence type="ECO:0000256" key="9">
    <source>
        <dbReference type="ARBA" id="ARBA00022984"/>
    </source>
</evidence>
<evidence type="ECO:0000256" key="6">
    <source>
        <dbReference type="ARBA" id="ARBA00022741"/>
    </source>
</evidence>
<feature type="binding site" evidence="12">
    <location>
        <position position="452"/>
    </location>
    <ligand>
        <name>meso-2,6-diaminopimelate</name>
        <dbReference type="ChEBI" id="CHEBI:57791"/>
    </ligand>
</feature>
<comment type="catalytic activity">
    <reaction evidence="12">
        <text>UDP-N-acetyl-alpha-D-muramoyl-L-alanyl-D-glutamate + meso-2,6-diaminopimelate + ATP = UDP-N-acetyl-alpha-D-muramoyl-L-alanyl-gamma-D-glutamyl-meso-2,6-diaminopimelate + ADP + phosphate + H(+)</text>
        <dbReference type="Rhea" id="RHEA:23676"/>
        <dbReference type="ChEBI" id="CHEBI:15378"/>
        <dbReference type="ChEBI" id="CHEBI:30616"/>
        <dbReference type="ChEBI" id="CHEBI:43474"/>
        <dbReference type="ChEBI" id="CHEBI:57791"/>
        <dbReference type="ChEBI" id="CHEBI:83900"/>
        <dbReference type="ChEBI" id="CHEBI:83905"/>
        <dbReference type="ChEBI" id="CHEBI:456216"/>
        <dbReference type="EC" id="6.3.2.13"/>
    </reaction>
</comment>
<dbReference type="PANTHER" id="PTHR23135">
    <property type="entry name" value="MUR LIGASE FAMILY MEMBER"/>
    <property type="match status" value="1"/>
</dbReference>
<evidence type="ECO:0000256" key="8">
    <source>
        <dbReference type="ARBA" id="ARBA00022960"/>
    </source>
</evidence>
<evidence type="ECO:0000256" key="1">
    <source>
        <dbReference type="ARBA" id="ARBA00004752"/>
    </source>
</evidence>
<dbReference type="Pfam" id="PF08245">
    <property type="entry name" value="Mur_ligase_M"/>
    <property type="match status" value="1"/>
</dbReference>
<feature type="binding site" evidence="12">
    <location>
        <position position="174"/>
    </location>
    <ligand>
        <name>UDP-N-acetyl-alpha-D-muramoyl-L-alanyl-D-glutamate</name>
        <dbReference type="ChEBI" id="CHEBI:83900"/>
    </ligand>
</feature>
<dbReference type="SUPFAM" id="SSF53244">
    <property type="entry name" value="MurD-like peptide ligases, peptide-binding domain"/>
    <property type="match status" value="1"/>
</dbReference>
<dbReference type="InterPro" id="IPR013221">
    <property type="entry name" value="Mur_ligase_cen"/>
</dbReference>
<keyword evidence="5 12" id="KW-0132">Cell division</keyword>
<evidence type="ECO:0000259" key="14">
    <source>
        <dbReference type="Pfam" id="PF01225"/>
    </source>
</evidence>
<comment type="pathway">
    <text evidence="1 12 13">Cell wall biogenesis; peptidoglycan biosynthesis.</text>
</comment>
<evidence type="ECO:0000256" key="10">
    <source>
        <dbReference type="ARBA" id="ARBA00023306"/>
    </source>
</evidence>
<feature type="binding site" evidence="12">
    <location>
        <begin position="147"/>
        <end position="148"/>
    </location>
    <ligand>
        <name>UDP-N-acetyl-alpha-D-muramoyl-L-alanyl-D-glutamate</name>
        <dbReference type="ChEBI" id="CHEBI:83900"/>
    </ligand>
</feature>
<feature type="binding site" evidence="12">
    <location>
        <position position="448"/>
    </location>
    <ligand>
        <name>meso-2,6-diaminopimelate</name>
        <dbReference type="ChEBI" id="CHEBI:57791"/>
    </ligand>
</feature>
<keyword evidence="3 12" id="KW-0963">Cytoplasm</keyword>
<dbReference type="InterPro" id="IPR004101">
    <property type="entry name" value="Mur_ligase_C"/>
</dbReference>
<dbReference type="InterPro" id="IPR036565">
    <property type="entry name" value="Mur-like_cat_sf"/>
</dbReference>
<dbReference type="Gene3D" id="3.90.190.20">
    <property type="entry name" value="Mur ligase, C-terminal domain"/>
    <property type="match status" value="1"/>
</dbReference>
<comment type="cofactor">
    <cofactor evidence="12">
        <name>Mg(2+)</name>
        <dbReference type="ChEBI" id="CHEBI:18420"/>
    </cofactor>
</comment>
<keyword evidence="11 12" id="KW-0961">Cell wall biogenesis/degradation</keyword>
<evidence type="ECO:0000259" key="15">
    <source>
        <dbReference type="Pfam" id="PF02875"/>
    </source>
</evidence>
<dbReference type="SUPFAM" id="SSF63418">
    <property type="entry name" value="MurE/MurF N-terminal domain"/>
    <property type="match status" value="1"/>
</dbReference>
<protein>
    <recommendedName>
        <fullName evidence="12">UDP-N-acetylmuramoyl-L-alanyl-D-glutamate--2,6-diaminopimelate ligase</fullName>
        <ecNumber evidence="12">6.3.2.13</ecNumber>
    </recommendedName>
    <alternativeName>
        <fullName evidence="12">Meso-A2pm-adding enzyme</fullName>
    </alternativeName>
    <alternativeName>
        <fullName evidence="12">Meso-diaminopimelate-adding enzyme</fullName>
    </alternativeName>
    <alternativeName>
        <fullName evidence="12">UDP-MurNAc-L-Ala-D-Glu:meso-diaminopimelate ligase</fullName>
    </alternativeName>
    <alternativeName>
        <fullName evidence="12">UDP-MurNAc-tripeptide synthetase</fullName>
    </alternativeName>
    <alternativeName>
        <fullName evidence="12">UDP-N-acetylmuramyl-tripeptide synthetase</fullName>
    </alternativeName>
</protein>
<feature type="domain" description="Mur ligase central" evidence="16">
    <location>
        <begin position="103"/>
        <end position="302"/>
    </location>
</feature>
<keyword evidence="4 12" id="KW-0436">Ligase</keyword>
<dbReference type="InterPro" id="IPR036615">
    <property type="entry name" value="Mur_ligase_C_dom_sf"/>
</dbReference>
<dbReference type="Pfam" id="PF01225">
    <property type="entry name" value="Mur_ligase"/>
    <property type="match status" value="1"/>
</dbReference>
<dbReference type="NCBIfam" id="TIGR01085">
    <property type="entry name" value="murE"/>
    <property type="match status" value="1"/>
</dbReference>
<dbReference type="PANTHER" id="PTHR23135:SF4">
    <property type="entry name" value="UDP-N-ACETYLMURAMOYL-L-ALANYL-D-GLUTAMATE--2,6-DIAMINOPIMELATE LIGASE MURE HOMOLOG, CHLOROPLASTIC"/>
    <property type="match status" value="1"/>
</dbReference>
<comment type="similarity">
    <text evidence="2 12">Belongs to the MurCDEF family. MurE subfamily.</text>
</comment>
<dbReference type="GO" id="GO:0005524">
    <property type="term" value="F:ATP binding"/>
    <property type="evidence" value="ECO:0007669"/>
    <property type="project" value="UniProtKB-UniRule"/>
</dbReference>
<keyword evidence="6 12" id="KW-0547">Nucleotide-binding</keyword>
<proteinExistence type="inferred from homology"/>
<feature type="short sequence motif" description="Meso-diaminopimelate recognition motif" evidence="12">
    <location>
        <begin position="396"/>
        <end position="399"/>
    </location>
</feature>
<feature type="binding site" evidence="12">
    <location>
        <position position="372"/>
    </location>
    <ligand>
        <name>meso-2,6-diaminopimelate</name>
        <dbReference type="ChEBI" id="CHEBI:57791"/>
    </ligand>
</feature>
<evidence type="ECO:0000256" key="7">
    <source>
        <dbReference type="ARBA" id="ARBA00022840"/>
    </source>
</evidence>
<dbReference type="NCBIfam" id="NF001126">
    <property type="entry name" value="PRK00139.1-4"/>
    <property type="match status" value="1"/>
</dbReference>
<keyword evidence="12" id="KW-0460">Magnesium</keyword>
<evidence type="ECO:0000259" key="16">
    <source>
        <dbReference type="Pfam" id="PF08245"/>
    </source>
</evidence>
<keyword evidence="9 12" id="KW-0573">Peptidoglycan synthesis</keyword>
<evidence type="ECO:0000256" key="12">
    <source>
        <dbReference type="HAMAP-Rule" id="MF_00208"/>
    </source>
</evidence>
<keyword evidence="10 12" id="KW-0131">Cell cycle</keyword>
<feature type="domain" description="Mur ligase C-terminal" evidence="15">
    <location>
        <begin position="324"/>
        <end position="450"/>
    </location>
</feature>
<evidence type="ECO:0000256" key="11">
    <source>
        <dbReference type="ARBA" id="ARBA00023316"/>
    </source>
</evidence>
<keyword evidence="18" id="KW-1185">Reference proteome</keyword>
<dbReference type="Gene3D" id="3.40.1190.10">
    <property type="entry name" value="Mur-like, catalytic domain"/>
    <property type="match status" value="1"/>
</dbReference>
<accession>A0A923I9U5</accession>
<comment type="caution">
    <text evidence="12">Lacks conserved residue(s) required for the propagation of feature annotation.</text>
</comment>
<dbReference type="GO" id="GO:0051301">
    <property type="term" value="P:cell division"/>
    <property type="evidence" value="ECO:0007669"/>
    <property type="project" value="UniProtKB-KW"/>
</dbReference>
<dbReference type="GO" id="GO:0008765">
    <property type="term" value="F:UDP-N-acetylmuramoylalanyl-D-glutamate-2,6-diaminopimelate ligase activity"/>
    <property type="evidence" value="ECO:0007669"/>
    <property type="project" value="UniProtKB-UniRule"/>
</dbReference>
<reference evidence="17" key="1">
    <citation type="submission" date="2020-08" db="EMBL/GenBank/DDBJ databases">
        <title>Genome public.</title>
        <authorList>
            <person name="Liu C."/>
            <person name="Sun Q."/>
        </authorList>
    </citation>
    <scope>NUCLEOTIDE SEQUENCE</scope>
    <source>
        <strain evidence="17">BX8</strain>
    </source>
</reference>
<dbReference type="SUPFAM" id="SSF53623">
    <property type="entry name" value="MurD-like peptide ligases, catalytic domain"/>
    <property type="match status" value="1"/>
</dbReference>
<keyword evidence="8 12" id="KW-0133">Cell shape</keyword>
<feature type="binding site" evidence="12">
    <location>
        <begin position="105"/>
        <end position="111"/>
    </location>
    <ligand>
        <name>ATP</name>
        <dbReference type="ChEBI" id="CHEBI:30616"/>
    </ligand>
</feature>
<dbReference type="Proteomes" id="UP000659630">
    <property type="component" value="Unassembled WGS sequence"/>
</dbReference>
<dbReference type="GO" id="GO:0004326">
    <property type="term" value="F:tetrahydrofolylpolyglutamate synthase activity"/>
    <property type="evidence" value="ECO:0007669"/>
    <property type="project" value="InterPro"/>
</dbReference>
<keyword evidence="7 12" id="KW-0067">ATP-binding</keyword>
<dbReference type="GO" id="GO:0008360">
    <property type="term" value="P:regulation of cell shape"/>
    <property type="evidence" value="ECO:0007669"/>
    <property type="project" value="UniProtKB-KW"/>
</dbReference>
<dbReference type="GO" id="GO:0000287">
    <property type="term" value="F:magnesium ion binding"/>
    <property type="evidence" value="ECO:0007669"/>
    <property type="project" value="UniProtKB-UniRule"/>
</dbReference>
<evidence type="ECO:0000256" key="4">
    <source>
        <dbReference type="ARBA" id="ARBA00022598"/>
    </source>
</evidence>
<comment type="caution">
    <text evidence="17">The sequence shown here is derived from an EMBL/GenBank/DDBJ whole genome shotgun (WGS) entry which is preliminary data.</text>
</comment>
<evidence type="ECO:0000256" key="3">
    <source>
        <dbReference type="ARBA" id="ARBA00022490"/>
    </source>
</evidence>
<evidence type="ECO:0000256" key="13">
    <source>
        <dbReference type="RuleBase" id="RU004135"/>
    </source>
</evidence>
<dbReference type="PROSITE" id="PS01011">
    <property type="entry name" value="FOLYLPOLYGLU_SYNT_1"/>
    <property type="match status" value="1"/>
</dbReference>
<evidence type="ECO:0000256" key="2">
    <source>
        <dbReference type="ARBA" id="ARBA00005898"/>
    </source>
</evidence>
<dbReference type="GO" id="GO:0005737">
    <property type="term" value="C:cytoplasm"/>
    <property type="evidence" value="ECO:0007669"/>
    <property type="project" value="UniProtKB-SubCell"/>
</dbReference>
<feature type="modified residue" description="N6-carboxylysine" evidence="12">
    <location>
        <position position="214"/>
    </location>
</feature>
<evidence type="ECO:0000256" key="5">
    <source>
        <dbReference type="ARBA" id="ARBA00022618"/>
    </source>
</evidence>
<sequence length="481" mass="52251">MELQQLFEGVPYEGELPAADAALVTIDSRRAKPGAVFVCTRGSSADGHSFAAAALESGAALVVTDHRLGLAREVVVADTRRAYALLCHNYFGNPARSLKLVAVTGTNGKTTITYLLKQILEKTGCRCGLIGTIRSEVGDMEIPAKFTTPEAWDLAALFSRMVNAGCSHVVLEASSQALDQLRLYGLQFEAGIFTNLTQDHLDYHGTMENYYLAKRSLFSQTKTAVLNLDDPYGRRLMDEIPAQRVITYSTALDRADLVAKNLELHAGGVRFEMVGEGFIRRVKFPMPGSYSAHNALAAAGAAVALGVDPAVAADALTRSPGVRGRCEVLYSGRFTVICDFAHTGDGIEKVLAGLAPFVQGRLVVLFGCAGERDARKRQPMALAALRYGDLIVLTSDNPRGEDPYHILADVEPTLKTGGKPYLVEVERRRAIRLALEQLREGDVLVLCGKGHEDYQAIDGVTIYLDEHRIVADWLREQGLAE</sequence>
<dbReference type="Pfam" id="PF02875">
    <property type="entry name" value="Mur_ligase_C"/>
    <property type="match status" value="1"/>
</dbReference>
<dbReference type="HAMAP" id="MF_00208">
    <property type="entry name" value="MurE"/>
    <property type="match status" value="1"/>
</dbReference>
<dbReference type="InterPro" id="IPR018109">
    <property type="entry name" value="Folylpolyglutamate_synth_CS"/>
</dbReference>
<dbReference type="InterPro" id="IPR035911">
    <property type="entry name" value="MurE/MurF_N"/>
</dbReference>
<comment type="PTM">
    <text evidence="12">Carboxylation is probably crucial for Mg(2+) binding and, consequently, for the gamma-phosphate positioning of ATP.</text>
</comment>
<dbReference type="EMBL" id="JACONZ010000002">
    <property type="protein sequence ID" value="MBC5581547.1"/>
    <property type="molecule type" value="Genomic_DNA"/>
</dbReference>
<feature type="binding site" evidence="12">
    <location>
        <begin position="396"/>
        <end position="399"/>
    </location>
    <ligand>
        <name>meso-2,6-diaminopimelate</name>
        <dbReference type="ChEBI" id="CHEBI:57791"/>
    </ligand>
</feature>
<feature type="binding site" evidence="12">
    <location>
        <position position="182"/>
    </location>
    <ligand>
        <name>UDP-N-acetyl-alpha-D-muramoyl-L-alanyl-D-glutamate</name>
        <dbReference type="ChEBI" id="CHEBI:83900"/>
    </ligand>
</feature>
<dbReference type="GO" id="GO:0009252">
    <property type="term" value="P:peptidoglycan biosynthetic process"/>
    <property type="evidence" value="ECO:0007669"/>
    <property type="project" value="UniProtKB-UniRule"/>
</dbReference>
<organism evidence="17 18">
    <name type="scientific">Anaerofilum hominis</name>
    <dbReference type="NCBI Taxonomy" id="2763016"/>
    <lineage>
        <taxon>Bacteria</taxon>
        <taxon>Bacillati</taxon>
        <taxon>Bacillota</taxon>
        <taxon>Clostridia</taxon>
        <taxon>Eubacteriales</taxon>
        <taxon>Oscillospiraceae</taxon>
        <taxon>Anaerofilum</taxon>
    </lineage>
</organism>
<dbReference type="InterPro" id="IPR000713">
    <property type="entry name" value="Mur_ligase_N"/>
</dbReference>